<dbReference type="PANTHER" id="PTHR43836">
    <property type="entry name" value="CATECHOL O-METHYLTRANSFERASE 1-RELATED"/>
    <property type="match status" value="1"/>
</dbReference>
<dbReference type="GO" id="GO:0008171">
    <property type="term" value="F:O-methyltransferase activity"/>
    <property type="evidence" value="ECO:0007669"/>
    <property type="project" value="InterPro"/>
</dbReference>
<evidence type="ECO:0000256" key="5">
    <source>
        <dbReference type="ARBA" id="ARBA00022939"/>
    </source>
</evidence>
<evidence type="ECO:0000256" key="7">
    <source>
        <dbReference type="SAM" id="Phobius"/>
    </source>
</evidence>
<evidence type="ECO:0000256" key="6">
    <source>
        <dbReference type="ARBA" id="ARBA00023453"/>
    </source>
</evidence>
<proteinExistence type="inferred from homology"/>
<dbReference type="Gene3D" id="3.40.50.20">
    <property type="match status" value="1"/>
</dbReference>
<keyword evidence="3" id="KW-0808">Transferase</keyword>
<feature type="transmembrane region" description="Helical" evidence="7">
    <location>
        <begin position="290"/>
        <end position="313"/>
    </location>
</feature>
<dbReference type="PANTHER" id="PTHR43836:SF2">
    <property type="entry name" value="CATECHOL O-METHYLTRANSFERASE 1-RELATED"/>
    <property type="match status" value="1"/>
</dbReference>
<evidence type="ECO:0000256" key="1">
    <source>
        <dbReference type="ARBA" id="ARBA00012880"/>
    </source>
</evidence>
<dbReference type="AlphaFoldDB" id="A0A6A6SFL4"/>
<name>A0A6A6SFL4_9PLEO</name>
<comment type="similarity">
    <text evidence="6">Belongs to the class I-like SAM-binding methyltransferase superfamily. Cation-dependent O-methyltransferase family.</text>
</comment>
<keyword evidence="5" id="KW-0128">Catecholamine metabolism</keyword>
<dbReference type="InterPro" id="IPR002935">
    <property type="entry name" value="SAM_O-MeTrfase"/>
</dbReference>
<evidence type="ECO:0000256" key="4">
    <source>
        <dbReference type="ARBA" id="ARBA00022691"/>
    </source>
</evidence>
<dbReference type="PROSITE" id="PS51682">
    <property type="entry name" value="SAM_OMT_I"/>
    <property type="match status" value="1"/>
</dbReference>
<dbReference type="GO" id="GO:0006584">
    <property type="term" value="P:catecholamine metabolic process"/>
    <property type="evidence" value="ECO:0007669"/>
    <property type="project" value="UniProtKB-KW"/>
</dbReference>
<protein>
    <recommendedName>
        <fullName evidence="1">catechol O-methyltransferase</fullName>
        <ecNumber evidence="1">2.1.1.6</ecNumber>
    </recommendedName>
</protein>
<evidence type="ECO:0000256" key="3">
    <source>
        <dbReference type="ARBA" id="ARBA00022679"/>
    </source>
</evidence>
<dbReference type="EC" id="2.1.1.6" evidence="1"/>
<keyword evidence="7" id="KW-1133">Transmembrane helix</keyword>
<dbReference type="InterPro" id="IPR029063">
    <property type="entry name" value="SAM-dependent_MTases_sf"/>
</dbReference>
<dbReference type="Pfam" id="PF01596">
    <property type="entry name" value="Methyltransf_3"/>
    <property type="match status" value="1"/>
</dbReference>
<evidence type="ECO:0000256" key="2">
    <source>
        <dbReference type="ARBA" id="ARBA00022603"/>
    </source>
</evidence>
<evidence type="ECO:0000313" key="8">
    <source>
        <dbReference type="EMBL" id="KAF2645473.1"/>
    </source>
</evidence>
<dbReference type="Gene3D" id="3.40.50.150">
    <property type="entry name" value="Vaccinia Virus protein VP39"/>
    <property type="match status" value="1"/>
</dbReference>
<dbReference type="SUPFAM" id="SSF56059">
    <property type="entry name" value="Glutathione synthetase ATP-binding domain-like"/>
    <property type="match status" value="1"/>
</dbReference>
<accession>A0A6A6SFL4</accession>
<dbReference type="GO" id="GO:0032259">
    <property type="term" value="P:methylation"/>
    <property type="evidence" value="ECO:0007669"/>
    <property type="project" value="UniProtKB-KW"/>
</dbReference>
<sequence>MGSFDQTKAYAPQEDTFFDDGREIELLHFVYSHPNLEKIRGSPKDVLAAIDEYGRTQKYLMNVGEDKGRIVTDLIAEVKPKTMVELGGYVGYSCILFGDAVRKAGGQRYYSLERNPEFAAVIMSLVDLAGLSDVVKVVVGSSDASLARLHSIGTLEHIDLMFLDHYKPAYTTDLKLCEELELVTPGSVLAADNVIKPGNPPYLEYVRSTVQQKRENVKEGKKGGNVEGIAEKNVKQYANRYKEEKFSQSLGNPNLVYESKLVNSFEPTGVPDGVEITRVPIYCRHVLKNVLLLFLSVLMVPISSTLVVLSFLYSKLRQAPRPIEPHNGDAGRKTILVTGTSMTKGLTIARLLSQHSPHRIIGADISALSPGRFSTSLSAFHKLTAPDGNDAEPYIDSLLSIIRKERVDLWISCSSVVAAVEDGTVVRLAEQAMGENFKAIQFRDDVVETLHKKDKFIDYIGSLDLTIPESHRCTSAEEALYVLVKGKHASGHNDDEHGRDGRKYILKPIGVDDRARNNMMTLLPFRTVEETKSYVKSLDITPSNPFQLQQFIQGEEYCTHALIIRGKVTAFVACPSSEMLMHYFALPAESQLSQAMLSFTQRVAKDRGEDFTGHLSFDFLVPSAIPMAAEKRRREGQPEVVIYPIECNPRAHTAVALFSSTPQMASAYLSVFESTSTLQDEEIVTPRIPTYEYYWVGHDLVTLLILPVLDIFWGLASADDAVQGWLEFCEHVVGWRDGTFTFEDPVPFWVLYHVYWPMKFLESLWEGKRWSRINVSTTKMFAD</sequence>
<keyword evidence="7" id="KW-0472">Membrane</keyword>
<dbReference type="OrthoDB" id="186626at2759"/>
<dbReference type="Proteomes" id="UP000799753">
    <property type="component" value="Unassembled WGS sequence"/>
</dbReference>
<keyword evidence="4" id="KW-0949">S-adenosyl-L-methionine</keyword>
<evidence type="ECO:0000313" key="9">
    <source>
        <dbReference type="Proteomes" id="UP000799753"/>
    </source>
</evidence>
<organism evidence="8 9">
    <name type="scientific">Massarina eburnea CBS 473.64</name>
    <dbReference type="NCBI Taxonomy" id="1395130"/>
    <lineage>
        <taxon>Eukaryota</taxon>
        <taxon>Fungi</taxon>
        <taxon>Dikarya</taxon>
        <taxon>Ascomycota</taxon>
        <taxon>Pezizomycotina</taxon>
        <taxon>Dothideomycetes</taxon>
        <taxon>Pleosporomycetidae</taxon>
        <taxon>Pleosporales</taxon>
        <taxon>Massarineae</taxon>
        <taxon>Massarinaceae</taxon>
        <taxon>Massarina</taxon>
    </lineage>
</organism>
<gene>
    <name evidence="8" type="ORF">P280DRAFT_486649</name>
</gene>
<reference evidence="8" key="1">
    <citation type="journal article" date="2020" name="Stud. Mycol.">
        <title>101 Dothideomycetes genomes: a test case for predicting lifestyles and emergence of pathogens.</title>
        <authorList>
            <person name="Haridas S."/>
            <person name="Albert R."/>
            <person name="Binder M."/>
            <person name="Bloem J."/>
            <person name="Labutti K."/>
            <person name="Salamov A."/>
            <person name="Andreopoulos B."/>
            <person name="Baker S."/>
            <person name="Barry K."/>
            <person name="Bills G."/>
            <person name="Bluhm B."/>
            <person name="Cannon C."/>
            <person name="Castanera R."/>
            <person name="Culley D."/>
            <person name="Daum C."/>
            <person name="Ezra D."/>
            <person name="Gonzalez J."/>
            <person name="Henrissat B."/>
            <person name="Kuo A."/>
            <person name="Liang C."/>
            <person name="Lipzen A."/>
            <person name="Lutzoni F."/>
            <person name="Magnuson J."/>
            <person name="Mondo S."/>
            <person name="Nolan M."/>
            <person name="Ohm R."/>
            <person name="Pangilinan J."/>
            <person name="Park H.-J."/>
            <person name="Ramirez L."/>
            <person name="Alfaro M."/>
            <person name="Sun H."/>
            <person name="Tritt A."/>
            <person name="Yoshinaga Y."/>
            <person name="Zwiers L.-H."/>
            <person name="Turgeon B."/>
            <person name="Goodwin S."/>
            <person name="Spatafora J."/>
            <person name="Crous P."/>
            <person name="Grigoriev I."/>
        </authorList>
    </citation>
    <scope>NUCLEOTIDE SEQUENCE</scope>
    <source>
        <strain evidence="8">CBS 473.64</strain>
    </source>
</reference>
<dbReference type="EMBL" id="MU006777">
    <property type="protein sequence ID" value="KAF2645473.1"/>
    <property type="molecule type" value="Genomic_DNA"/>
</dbReference>
<keyword evidence="2" id="KW-0489">Methyltransferase</keyword>
<keyword evidence="9" id="KW-1185">Reference proteome</keyword>
<keyword evidence="7" id="KW-0812">Transmembrane</keyword>
<dbReference type="SUPFAM" id="SSF53335">
    <property type="entry name" value="S-adenosyl-L-methionine-dependent methyltransferases"/>
    <property type="match status" value="1"/>
</dbReference>